<gene>
    <name evidence="4" type="ORF">F3D60_22625</name>
</gene>
<dbReference type="InterPro" id="IPR008969">
    <property type="entry name" value="CarboxyPept-like_regulatory"/>
</dbReference>
<feature type="chain" id="PRO_5024815835" evidence="2">
    <location>
        <begin position="24"/>
        <end position="290"/>
    </location>
</feature>
<evidence type="ECO:0000256" key="1">
    <source>
        <dbReference type="PROSITE-ProRule" id="PRU01360"/>
    </source>
</evidence>
<keyword evidence="1" id="KW-0998">Cell outer membrane</keyword>
<dbReference type="PANTHER" id="PTHR30069:SF57">
    <property type="entry name" value="TONB-DEPENDENT RECEPTOR"/>
    <property type="match status" value="1"/>
</dbReference>
<dbReference type="Pfam" id="PF07715">
    <property type="entry name" value="Plug"/>
    <property type="match status" value="1"/>
</dbReference>
<dbReference type="Pfam" id="PF13715">
    <property type="entry name" value="CarbopepD_reg_2"/>
    <property type="match status" value="1"/>
</dbReference>
<dbReference type="GO" id="GO:0015344">
    <property type="term" value="F:siderophore uptake transmembrane transporter activity"/>
    <property type="evidence" value="ECO:0007669"/>
    <property type="project" value="TreeGrafter"/>
</dbReference>
<evidence type="ECO:0000313" key="4">
    <source>
        <dbReference type="EMBL" id="KAA4024576.1"/>
    </source>
</evidence>
<comment type="caution">
    <text evidence="4">The sequence shown here is derived from an EMBL/GenBank/DDBJ whole genome shotgun (WGS) entry which is preliminary data.</text>
</comment>
<name>A0A641RYH7_BACOV</name>
<dbReference type="Gene3D" id="2.60.40.1120">
    <property type="entry name" value="Carboxypeptidase-like, regulatory domain"/>
    <property type="match status" value="1"/>
</dbReference>
<dbReference type="GO" id="GO:0044718">
    <property type="term" value="P:siderophore transmembrane transport"/>
    <property type="evidence" value="ECO:0007669"/>
    <property type="project" value="TreeGrafter"/>
</dbReference>
<dbReference type="SUPFAM" id="SSF49464">
    <property type="entry name" value="Carboxypeptidase regulatory domain-like"/>
    <property type="match status" value="1"/>
</dbReference>
<proteinExistence type="inferred from homology"/>
<comment type="subcellular location">
    <subcellularLocation>
        <location evidence="1">Cell outer membrane</location>
        <topology evidence="1">Multi-pass membrane protein</topology>
    </subcellularLocation>
</comment>
<keyword evidence="2" id="KW-0732">Signal</keyword>
<dbReference type="EMBL" id="VWKO01000219">
    <property type="protein sequence ID" value="KAA4024576.1"/>
    <property type="molecule type" value="Genomic_DNA"/>
</dbReference>
<dbReference type="PROSITE" id="PS52016">
    <property type="entry name" value="TONB_DEPENDENT_REC_3"/>
    <property type="match status" value="1"/>
</dbReference>
<dbReference type="InterPro" id="IPR012910">
    <property type="entry name" value="Plug_dom"/>
</dbReference>
<sequence>MKKYIFSLVCLCCALLPALEGQAHEYPNHPELRKSDANIVGHILDKNTKEHLPYITVALKGTTIGTVTDATGHYFLKNLPEGNFVLEVSSVGYKTVRRNVTLKKGRTLEEDFEIEEDAVALDGVVVSANRNETTRRLAPTLVNVVDLKIFENTNSTTLAQGLSFQPGVRVESNCQNCGFQQVRINGLDGPYTQILLDSRPIFSALSGVYGIEQIPASMIERVEVMRGGGSALFGSSAIAGTINIITKEPMRNSGMLSHTITGIGDGDAFDNSTALNASLVTDDQRAGLYI</sequence>
<organism evidence="4">
    <name type="scientific">Bacteroides ovatus</name>
    <dbReference type="NCBI Taxonomy" id="28116"/>
    <lineage>
        <taxon>Bacteria</taxon>
        <taxon>Pseudomonadati</taxon>
        <taxon>Bacteroidota</taxon>
        <taxon>Bacteroidia</taxon>
        <taxon>Bacteroidales</taxon>
        <taxon>Bacteroidaceae</taxon>
        <taxon>Bacteroides</taxon>
    </lineage>
</organism>
<protein>
    <submittedName>
        <fullName evidence="4">TonB-dependent receptor plug domain-containing protein</fullName>
    </submittedName>
</protein>
<dbReference type="AlphaFoldDB" id="A0A641RYH7"/>
<keyword evidence="4" id="KW-0675">Receptor</keyword>
<dbReference type="SUPFAM" id="SSF56935">
    <property type="entry name" value="Porins"/>
    <property type="match status" value="1"/>
</dbReference>
<dbReference type="InterPro" id="IPR039426">
    <property type="entry name" value="TonB-dep_rcpt-like"/>
</dbReference>
<reference evidence="4" key="1">
    <citation type="journal article" date="2019" name="Nat. Med.">
        <title>A library of human gut bacterial isolates paired with longitudinal multiomics data enables mechanistic microbiome research.</title>
        <authorList>
            <person name="Poyet M."/>
            <person name="Groussin M."/>
            <person name="Gibbons S.M."/>
            <person name="Avila-Pacheco J."/>
            <person name="Jiang X."/>
            <person name="Kearney S.M."/>
            <person name="Perrotta A.R."/>
            <person name="Berdy B."/>
            <person name="Zhao S."/>
            <person name="Lieberman T.D."/>
            <person name="Swanson P.K."/>
            <person name="Smith M."/>
            <person name="Roesemann S."/>
            <person name="Alexander J.E."/>
            <person name="Rich S.A."/>
            <person name="Livny J."/>
            <person name="Vlamakis H."/>
            <person name="Clish C."/>
            <person name="Bullock K."/>
            <person name="Deik A."/>
            <person name="Scott J."/>
            <person name="Pierce K.A."/>
            <person name="Xavier R.J."/>
            <person name="Alm E.J."/>
        </authorList>
    </citation>
    <scope>NUCLEOTIDE SEQUENCE</scope>
    <source>
        <strain evidence="4">BIOML-A147</strain>
    </source>
</reference>
<feature type="signal peptide" evidence="2">
    <location>
        <begin position="1"/>
        <end position="23"/>
    </location>
</feature>
<dbReference type="InterPro" id="IPR037066">
    <property type="entry name" value="Plug_dom_sf"/>
</dbReference>
<keyword evidence="1" id="KW-0472">Membrane</keyword>
<dbReference type="Gene3D" id="2.170.130.10">
    <property type="entry name" value="TonB-dependent receptor, plug domain"/>
    <property type="match status" value="1"/>
</dbReference>
<comment type="similarity">
    <text evidence="1">Belongs to the TonB-dependent receptor family.</text>
</comment>
<feature type="domain" description="TonB-dependent receptor plug" evidence="3">
    <location>
        <begin position="138"/>
        <end position="241"/>
    </location>
</feature>
<accession>A0A641RYH7</accession>
<keyword evidence="1" id="KW-0813">Transport</keyword>
<evidence type="ECO:0000259" key="3">
    <source>
        <dbReference type="Pfam" id="PF07715"/>
    </source>
</evidence>
<keyword evidence="1" id="KW-0812">Transmembrane</keyword>
<dbReference type="GO" id="GO:0009279">
    <property type="term" value="C:cell outer membrane"/>
    <property type="evidence" value="ECO:0007669"/>
    <property type="project" value="UniProtKB-SubCell"/>
</dbReference>
<keyword evidence="1" id="KW-1134">Transmembrane beta strand</keyword>
<evidence type="ECO:0000256" key="2">
    <source>
        <dbReference type="SAM" id="SignalP"/>
    </source>
</evidence>
<dbReference type="PANTHER" id="PTHR30069">
    <property type="entry name" value="TONB-DEPENDENT OUTER MEMBRANE RECEPTOR"/>
    <property type="match status" value="1"/>
</dbReference>
<feature type="non-terminal residue" evidence="4">
    <location>
        <position position="290"/>
    </location>
</feature>